<organism evidence="2 3">
    <name type="scientific">Asticcacaulis excentricus (strain ATCC 15261 / DSM 4724 / KCTC 12464 / NCIMB 9791 / VKM B-1370 / CB 48)</name>
    <dbReference type="NCBI Taxonomy" id="573065"/>
    <lineage>
        <taxon>Bacteria</taxon>
        <taxon>Pseudomonadati</taxon>
        <taxon>Pseudomonadota</taxon>
        <taxon>Alphaproteobacteria</taxon>
        <taxon>Caulobacterales</taxon>
        <taxon>Caulobacteraceae</taxon>
        <taxon>Asticcacaulis</taxon>
    </lineage>
</organism>
<name>E8RNN4_ASTEC</name>
<dbReference type="STRING" id="573065.Astex_1255"/>
<dbReference type="KEGG" id="aex:Astex_1255"/>
<dbReference type="Proteomes" id="UP000001492">
    <property type="component" value="Chromosome 1"/>
</dbReference>
<proteinExistence type="predicted"/>
<sequence>MSDLPSRHEPPKKNGLTDYGPKTTAASDRPYGFNEIPPPPATEETPPDAHTDIDSEADLNDPMVRRE</sequence>
<gene>
    <name evidence="2" type="ordered locus">Astex_1255</name>
</gene>
<evidence type="ECO:0000313" key="3">
    <source>
        <dbReference type="Proteomes" id="UP000001492"/>
    </source>
</evidence>
<dbReference type="AlphaFoldDB" id="E8RNN4"/>
<dbReference type="HOGENOM" id="CLU_2803180_0_0_5"/>
<dbReference type="OrthoDB" id="7173929at2"/>
<dbReference type="EMBL" id="CP002395">
    <property type="protein sequence ID" value="ADU12930.1"/>
    <property type="molecule type" value="Genomic_DNA"/>
</dbReference>
<protein>
    <submittedName>
        <fullName evidence="2">Uncharacterized protein</fullName>
    </submittedName>
</protein>
<feature type="compositionally biased region" description="Basic and acidic residues" evidence="1">
    <location>
        <begin position="1"/>
        <end position="12"/>
    </location>
</feature>
<feature type="region of interest" description="Disordered" evidence="1">
    <location>
        <begin position="1"/>
        <end position="67"/>
    </location>
</feature>
<dbReference type="RefSeq" id="WP_013478762.1">
    <property type="nucleotide sequence ID" value="NC_014816.1"/>
</dbReference>
<reference evidence="3" key="1">
    <citation type="submission" date="2010-12" db="EMBL/GenBank/DDBJ databases">
        <title>Complete sequence of chromosome 1 of Asticcacaulis excentricus CB 48.</title>
        <authorList>
            <consortium name="US DOE Joint Genome Institute"/>
            <person name="Lucas S."/>
            <person name="Copeland A."/>
            <person name="Lapidus A."/>
            <person name="Cheng J.-F."/>
            <person name="Bruce D."/>
            <person name="Goodwin L."/>
            <person name="Pitluck S."/>
            <person name="Teshima H."/>
            <person name="Davenport K."/>
            <person name="Detter J.C."/>
            <person name="Han C."/>
            <person name="Tapia R."/>
            <person name="Land M."/>
            <person name="Hauser L."/>
            <person name="Jeffries C."/>
            <person name="Kyrpides N."/>
            <person name="Ivanova N."/>
            <person name="Ovchinnikova G."/>
            <person name="Brun Y.V."/>
            <person name="Woyke T."/>
        </authorList>
    </citation>
    <scope>NUCLEOTIDE SEQUENCE [LARGE SCALE GENOMIC DNA]</scope>
    <source>
        <strain evidence="3">ATCC 15261 / DSM 4724 / KCTC 12464 / NCIMB 9791 / VKM B-1370 / CB 48</strain>
    </source>
</reference>
<evidence type="ECO:0000313" key="2">
    <source>
        <dbReference type="EMBL" id="ADU12930.1"/>
    </source>
</evidence>
<keyword evidence="3" id="KW-1185">Reference proteome</keyword>
<accession>E8RNN4</accession>
<evidence type="ECO:0000256" key="1">
    <source>
        <dbReference type="SAM" id="MobiDB-lite"/>
    </source>
</evidence>